<evidence type="ECO:0000256" key="2">
    <source>
        <dbReference type="ARBA" id="ARBA00022723"/>
    </source>
</evidence>
<dbReference type="PANTHER" id="PTHR30548:SF5">
    <property type="entry name" value="SUBUNIT OF OXYGEN-SENSITIVE 2-HYDROXYISOCAPROYL-COA DEHYDRATASE"/>
    <property type="match status" value="1"/>
</dbReference>
<sequence length="382" mass="43390">MMKEFFEASTILNNKHVQQWKKDGKKVVGYTCSYVPDEIFHAAGILPFRIRGFGATDTTIGDTYFGPFICSLPKCMLQLAGEGKFNFLDGAIITPGCDSMRRLDECWRKAGSDVEGVIPPFFFHYGVPHKYSDYTIKWLTDETRRLIAAVEEHFKVKITDVELKKSIKLYNQSRILLDRFEVMRTLDAPPFNGEEALAVILSGTTMPREEYNALLEQFISNAEKAPGIKDRVRLMLVGSANDDVGLVKVIEGEKALVVADNLCFGSRFYSDRVEEDSEPVSALCKRYLGHNDCPRMYGDYHRRLDILAQKVDKAKIDGVILQNIRFCDLHGAENGLFEKDLEANGIPCMRLEREYGPLVETGRMKMRVDAFIERIQQRRAAA</sequence>
<comment type="similarity">
    <text evidence="1">Belongs to the FldB/FldC dehydratase alpha/beta subunit family.</text>
</comment>
<dbReference type="PANTHER" id="PTHR30548">
    <property type="entry name" value="2-HYDROXYGLUTARYL-COA DEHYDRATASE, D-COMPONENT-RELATED"/>
    <property type="match status" value="1"/>
</dbReference>
<gene>
    <name evidence="5" type="ORF">ASZ90_006944</name>
</gene>
<protein>
    <submittedName>
        <fullName evidence="5">2-hydroxyglutaryl-coa dehydratase, d-component</fullName>
    </submittedName>
</protein>
<comment type="caution">
    <text evidence="5">The sequence shown here is derived from an EMBL/GenBank/DDBJ whole genome shotgun (WGS) entry which is preliminary data.</text>
</comment>
<dbReference type="InterPro" id="IPR010327">
    <property type="entry name" value="FldB/FldC_alpha/beta"/>
</dbReference>
<evidence type="ECO:0000256" key="4">
    <source>
        <dbReference type="ARBA" id="ARBA00023014"/>
    </source>
</evidence>
<dbReference type="AlphaFoldDB" id="A0A0W8FSI6"/>
<dbReference type="GO" id="GO:0051536">
    <property type="term" value="F:iron-sulfur cluster binding"/>
    <property type="evidence" value="ECO:0007669"/>
    <property type="project" value="UniProtKB-KW"/>
</dbReference>
<dbReference type="EMBL" id="LNQE01000914">
    <property type="protein sequence ID" value="KUG23283.1"/>
    <property type="molecule type" value="Genomic_DNA"/>
</dbReference>
<keyword evidence="4" id="KW-0411">Iron-sulfur</keyword>
<dbReference type="GO" id="GO:0046872">
    <property type="term" value="F:metal ion binding"/>
    <property type="evidence" value="ECO:0007669"/>
    <property type="project" value="UniProtKB-KW"/>
</dbReference>
<reference evidence="5" key="1">
    <citation type="journal article" date="2015" name="Proc. Natl. Acad. Sci. U.S.A.">
        <title>Networks of energetic and metabolic interactions define dynamics in microbial communities.</title>
        <authorList>
            <person name="Embree M."/>
            <person name="Liu J.K."/>
            <person name="Al-Bassam M.M."/>
            <person name="Zengler K."/>
        </authorList>
    </citation>
    <scope>NUCLEOTIDE SEQUENCE</scope>
</reference>
<dbReference type="Pfam" id="PF06050">
    <property type="entry name" value="HGD-D"/>
    <property type="match status" value="1"/>
</dbReference>
<keyword evidence="3" id="KW-0408">Iron</keyword>
<evidence type="ECO:0000313" key="5">
    <source>
        <dbReference type="EMBL" id="KUG23283.1"/>
    </source>
</evidence>
<organism evidence="5">
    <name type="scientific">hydrocarbon metagenome</name>
    <dbReference type="NCBI Taxonomy" id="938273"/>
    <lineage>
        <taxon>unclassified sequences</taxon>
        <taxon>metagenomes</taxon>
        <taxon>ecological metagenomes</taxon>
    </lineage>
</organism>
<proteinExistence type="inferred from homology"/>
<evidence type="ECO:0000256" key="3">
    <source>
        <dbReference type="ARBA" id="ARBA00023004"/>
    </source>
</evidence>
<name>A0A0W8FSI6_9ZZZZ</name>
<dbReference type="Gene3D" id="3.40.50.11900">
    <property type="match status" value="1"/>
</dbReference>
<dbReference type="Gene3D" id="3.40.50.11890">
    <property type="match status" value="1"/>
</dbReference>
<accession>A0A0W8FSI6</accession>
<evidence type="ECO:0000256" key="1">
    <source>
        <dbReference type="ARBA" id="ARBA00005806"/>
    </source>
</evidence>
<dbReference type="Gene3D" id="1.20.1270.370">
    <property type="match status" value="1"/>
</dbReference>
<keyword evidence="2" id="KW-0479">Metal-binding</keyword>